<dbReference type="Pfam" id="PF06140">
    <property type="entry name" value="Ifi-6-16"/>
    <property type="match status" value="1"/>
</dbReference>
<proteinExistence type="inferred from homology"/>
<evidence type="ECO:0000256" key="1">
    <source>
        <dbReference type="ARBA" id="ARBA00004141"/>
    </source>
</evidence>
<comment type="similarity">
    <text evidence="2">Belongs to the IFI6/IFI27 family.</text>
</comment>
<evidence type="ECO:0000256" key="3">
    <source>
        <dbReference type="ARBA" id="ARBA00022692"/>
    </source>
</evidence>
<keyword evidence="5 6" id="KW-0472">Membrane</keyword>
<dbReference type="Gene3D" id="6.10.110.10">
    <property type="match status" value="1"/>
</dbReference>
<feature type="transmembrane region" description="Helical" evidence="6">
    <location>
        <begin position="57"/>
        <end position="77"/>
    </location>
</feature>
<sequence length="121" mass="12270">MSQTSALKALQTWFRANPGQTVFHVVNGAIFLAPALITVPALAGLGLRMEGPVSGMAAPAIMSWLGCVKAGGVFATMQSAAMGGYGTAAVAGASQAGAAMSSAAVAYRTYLLVKRRRGPKL</sequence>
<evidence type="ECO:0000256" key="6">
    <source>
        <dbReference type="SAM" id="Phobius"/>
    </source>
</evidence>
<name>A0A9P4HAT4_9PLEO</name>
<evidence type="ECO:0000256" key="2">
    <source>
        <dbReference type="ARBA" id="ARBA00007262"/>
    </source>
</evidence>
<evidence type="ECO:0000256" key="5">
    <source>
        <dbReference type="ARBA" id="ARBA00023136"/>
    </source>
</evidence>
<evidence type="ECO:0000313" key="8">
    <source>
        <dbReference type="Proteomes" id="UP000799777"/>
    </source>
</evidence>
<dbReference type="OrthoDB" id="3798292at2759"/>
<dbReference type="InterPro" id="IPR038213">
    <property type="entry name" value="IFI6/IFI27-like_sf"/>
</dbReference>
<keyword evidence="3 6" id="KW-0812">Transmembrane</keyword>
<protein>
    <submittedName>
        <fullName evidence="7">Uncharacterized protein</fullName>
    </submittedName>
</protein>
<accession>A0A9P4HAT4</accession>
<evidence type="ECO:0000256" key="4">
    <source>
        <dbReference type="ARBA" id="ARBA00022989"/>
    </source>
</evidence>
<dbReference type="Proteomes" id="UP000799777">
    <property type="component" value="Unassembled WGS sequence"/>
</dbReference>
<keyword evidence="8" id="KW-1185">Reference proteome</keyword>
<comment type="subcellular location">
    <subcellularLocation>
        <location evidence="1">Membrane</location>
        <topology evidence="1">Multi-pass membrane protein</topology>
    </subcellularLocation>
</comment>
<gene>
    <name evidence="7" type="ORF">EK21DRAFT_64777</name>
</gene>
<evidence type="ECO:0000313" key="7">
    <source>
        <dbReference type="EMBL" id="KAF2030799.1"/>
    </source>
</evidence>
<feature type="transmembrane region" description="Helical" evidence="6">
    <location>
        <begin position="22"/>
        <end position="45"/>
    </location>
</feature>
<keyword evidence="4 6" id="KW-1133">Transmembrane helix</keyword>
<reference evidence="7" key="1">
    <citation type="journal article" date="2020" name="Stud. Mycol.">
        <title>101 Dothideomycetes genomes: a test case for predicting lifestyles and emergence of pathogens.</title>
        <authorList>
            <person name="Haridas S."/>
            <person name="Albert R."/>
            <person name="Binder M."/>
            <person name="Bloem J."/>
            <person name="Labutti K."/>
            <person name="Salamov A."/>
            <person name="Andreopoulos B."/>
            <person name="Baker S."/>
            <person name="Barry K."/>
            <person name="Bills G."/>
            <person name="Bluhm B."/>
            <person name="Cannon C."/>
            <person name="Castanera R."/>
            <person name="Culley D."/>
            <person name="Daum C."/>
            <person name="Ezra D."/>
            <person name="Gonzalez J."/>
            <person name="Henrissat B."/>
            <person name="Kuo A."/>
            <person name="Liang C."/>
            <person name="Lipzen A."/>
            <person name="Lutzoni F."/>
            <person name="Magnuson J."/>
            <person name="Mondo S."/>
            <person name="Nolan M."/>
            <person name="Ohm R."/>
            <person name="Pangilinan J."/>
            <person name="Park H.-J."/>
            <person name="Ramirez L."/>
            <person name="Alfaro M."/>
            <person name="Sun H."/>
            <person name="Tritt A."/>
            <person name="Yoshinaga Y."/>
            <person name="Zwiers L.-H."/>
            <person name="Turgeon B."/>
            <person name="Goodwin S."/>
            <person name="Spatafora J."/>
            <person name="Crous P."/>
            <person name="Grigoriev I."/>
        </authorList>
    </citation>
    <scope>NUCLEOTIDE SEQUENCE</scope>
    <source>
        <strain evidence="7">CBS 110217</strain>
    </source>
</reference>
<dbReference type="AlphaFoldDB" id="A0A9P4HAT4"/>
<dbReference type="EMBL" id="ML978187">
    <property type="protein sequence ID" value="KAF2030799.1"/>
    <property type="molecule type" value="Genomic_DNA"/>
</dbReference>
<organism evidence="7 8">
    <name type="scientific">Setomelanomma holmii</name>
    <dbReference type="NCBI Taxonomy" id="210430"/>
    <lineage>
        <taxon>Eukaryota</taxon>
        <taxon>Fungi</taxon>
        <taxon>Dikarya</taxon>
        <taxon>Ascomycota</taxon>
        <taxon>Pezizomycotina</taxon>
        <taxon>Dothideomycetes</taxon>
        <taxon>Pleosporomycetidae</taxon>
        <taxon>Pleosporales</taxon>
        <taxon>Pleosporineae</taxon>
        <taxon>Phaeosphaeriaceae</taxon>
        <taxon>Setomelanomma</taxon>
    </lineage>
</organism>
<dbReference type="InterPro" id="IPR009311">
    <property type="entry name" value="IFI6/IFI27-like"/>
</dbReference>
<comment type="caution">
    <text evidence="7">The sequence shown here is derived from an EMBL/GenBank/DDBJ whole genome shotgun (WGS) entry which is preliminary data.</text>
</comment>